<keyword evidence="8" id="KW-0143">Chaperone</keyword>
<accession>A0AAV8X829</accession>
<evidence type="ECO:0000313" key="10">
    <source>
        <dbReference type="EMBL" id="KAJ8934973.1"/>
    </source>
</evidence>
<dbReference type="InterPro" id="IPR007945">
    <property type="entry name" value="Secretogranin_V"/>
</dbReference>
<keyword evidence="9" id="KW-0472">Membrane</keyword>
<evidence type="ECO:0000256" key="7">
    <source>
        <dbReference type="ARBA" id="ARBA00023157"/>
    </source>
</evidence>
<sequence length="295" mass="32975">RRDAYCARPSLIHTRGQTPYFLCRIHGSTPGVVTLVMKLVFLLLSLTGAFCYLPSGKDNFLSGIFLRDLVNRINGKGISEGDGVSYLDFTDGLPLDARSLTRDLEEEQMFPLDYDGMGELNLHPSIRDQEYLQHSSLWGKQYMSGGAGEGNQLLRPEGLKTRQEIKTDSTLPAYCNPPNPCPVGYTEEQGCIMDFENSAAYSRHYQAAQDCMCDTEHMFDCPNPNGSIVDDPMESMDDMEFNRFLQTSIKLNQMFPNKNLVAKKYHSSEKSKMANPFLSGEKLPVAAKKGNNVAL</sequence>
<evidence type="ECO:0000256" key="9">
    <source>
        <dbReference type="SAM" id="Phobius"/>
    </source>
</evidence>
<name>A0AAV8X829_9CUCU</name>
<keyword evidence="9" id="KW-1133">Transmembrane helix</keyword>
<feature type="transmembrane region" description="Helical" evidence="9">
    <location>
        <begin position="32"/>
        <end position="53"/>
    </location>
</feature>
<dbReference type="EMBL" id="JAPWTK010000953">
    <property type="protein sequence ID" value="KAJ8934973.1"/>
    <property type="molecule type" value="Genomic_DNA"/>
</dbReference>
<keyword evidence="5" id="KW-0964">Secreted</keyword>
<dbReference type="Pfam" id="PF05281">
    <property type="entry name" value="Secretogranin_V"/>
    <property type="match status" value="1"/>
</dbReference>
<evidence type="ECO:0000313" key="11">
    <source>
        <dbReference type="Proteomes" id="UP001162162"/>
    </source>
</evidence>
<comment type="subcellular location">
    <subcellularLocation>
        <location evidence="1">Secreted</location>
    </subcellularLocation>
</comment>
<evidence type="ECO:0000256" key="3">
    <source>
        <dbReference type="ARBA" id="ARBA00019589"/>
    </source>
</evidence>
<dbReference type="GO" id="GO:0030234">
    <property type="term" value="F:enzyme regulator activity"/>
    <property type="evidence" value="ECO:0007669"/>
    <property type="project" value="TreeGrafter"/>
</dbReference>
<proteinExistence type="inferred from homology"/>
<dbReference type="GO" id="GO:0046883">
    <property type="term" value="P:regulation of hormone secretion"/>
    <property type="evidence" value="ECO:0007669"/>
    <property type="project" value="TreeGrafter"/>
</dbReference>
<organism evidence="10 11">
    <name type="scientific">Aromia moschata</name>
    <dbReference type="NCBI Taxonomy" id="1265417"/>
    <lineage>
        <taxon>Eukaryota</taxon>
        <taxon>Metazoa</taxon>
        <taxon>Ecdysozoa</taxon>
        <taxon>Arthropoda</taxon>
        <taxon>Hexapoda</taxon>
        <taxon>Insecta</taxon>
        <taxon>Pterygota</taxon>
        <taxon>Neoptera</taxon>
        <taxon>Endopterygota</taxon>
        <taxon>Coleoptera</taxon>
        <taxon>Polyphaga</taxon>
        <taxon>Cucujiformia</taxon>
        <taxon>Chrysomeloidea</taxon>
        <taxon>Cerambycidae</taxon>
        <taxon>Cerambycinae</taxon>
        <taxon>Callichromatini</taxon>
        <taxon>Aromia</taxon>
    </lineage>
</organism>
<dbReference type="GO" id="GO:0007218">
    <property type="term" value="P:neuropeptide signaling pathway"/>
    <property type="evidence" value="ECO:0007669"/>
    <property type="project" value="InterPro"/>
</dbReference>
<evidence type="ECO:0000256" key="2">
    <source>
        <dbReference type="ARBA" id="ARBA00006348"/>
    </source>
</evidence>
<comment type="caution">
    <text evidence="10">The sequence shown here is derived from an EMBL/GenBank/DDBJ whole genome shotgun (WGS) entry which is preliminary data.</text>
</comment>
<comment type="similarity">
    <text evidence="2">Belongs to the 7B2 family.</text>
</comment>
<feature type="non-terminal residue" evidence="10">
    <location>
        <position position="1"/>
    </location>
</feature>
<dbReference type="PANTHER" id="PTHR12738">
    <property type="entry name" value="NEUROENDOCRINE PROTEIN 7B2"/>
    <property type="match status" value="1"/>
</dbReference>
<dbReference type="PANTHER" id="PTHR12738:SF0">
    <property type="entry name" value="NEUROENDOCRINE PROTEIN 7B2"/>
    <property type="match status" value="1"/>
</dbReference>
<evidence type="ECO:0000256" key="4">
    <source>
        <dbReference type="ARBA" id="ARBA00022448"/>
    </source>
</evidence>
<dbReference type="GO" id="GO:0005576">
    <property type="term" value="C:extracellular region"/>
    <property type="evidence" value="ECO:0007669"/>
    <property type="project" value="UniProtKB-SubCell"/>
</dbReference>
<evidence type="ECO:0000256" key="8">
    <source>
        <dbReference type="ARBA" id="ARBA00023186"/>
    </source>
</evidence>
<evidence type="ECO:0000256" key="6">
    <source>
        <dbReference type="ARBA" id="ARBA00022729"/>
    </source>
</evidence>
<keyword evidence="9" id="KW-0812">Transmembrane</keyword>
<keyword evidence="6" id="KW-0732">Signal</keyword>
<evidence type="ECO:0000256" key="5">
    <source>
        <dbReference type="ARBA" id="ARBA00022525"/>
    </source>
</evidence>
<reference evidence="10" key="1">
    <citation type="journal article" date="2023" name="Insect Mol. Biol.">
        <title>Genome sequencing provides insights into the evolution of gene families encoding plant cell wall-degrading enzymes in longhorned beetles.</title>
        <authorList>
            <person name="Shin N.R."/>
            <person name="Okamura Y."/>
            <person name="Kirsch R."/>
            <person name="Pauchet Y."/>
        </authorList>
    </citation>
    <scope>NUCLEOTIDE SEQUENCE</scope>
    <source>
        <strain evidence="10">AMC_N1</strain>
    </source>
</reference>
<keyword evidence="7" id="KW-1015">Disulfide bond</keyword>
<keyword evidence="4" id="KW-0813">Transport</keyword>
<dbReference type="GO" id="GO:0030141">
    <property type="term" value="C:secretory granule"/>
    <property type="evidence" value="ECO:0007669"/>
    <property type="project" value="InterPro"/>
</dbReference>
<evidence type="ECO:0000256" key="1">
    <source>
        <dbReference type="ARBA" id="ARBA00004613"/>
    </source>
</evidence>
<keyword evidence="11" id="KW-1185">Reference proteome</keyword>
<dbReference type="Proteomes" id="UP001162162">
    <property type="component" value="Unassembled WGS sequence"/>
</dbReference>
<dbReference type="AlphaFoldDB" id="A0AAV8X829"/>
<gene>
    <name evidence="10" type="ORF">NQ318_017680</name>
</gene>
<protein>
    <recommendedName>
        <fullName evidence="3">Neuroendocrine protein 7B2</fullName>
    </recommendedName>
</protein>